<dbReference type="Pfam" id="PF02900">
    <property type="entry name" value="LigB"/>
    <property type="match status" value="1"/>
</dbReference>
<feature type="domain" description="Extradiol ring-cleavage dioxygenase class III enzyme subunit B" evidence="1">
    <location>
        <begin position="10"/>
        <end position="120"/>
    </location>
</feature>
<sequence length="127" mass="14526">MSKGEIVMGALAPHPPHLVYAENPPQNEATSEGGWEELRWGYERLRESLSDRDYDVIIVHTPHWATFIGTHFLGVDNFKSLSVDPIFPNLFRYNYDLKVDVELSRAIHDNAADSGLLVKMMENPNFR</sequence>
<reference evidence="2" key="1">
    <citation type="submission" date="2018-05" db="EMBL/GenBank/DDBJ databases">
        <authorList>
            <person name="Lanie J.A."/>
            <person name="Ng W.-L."/>
            <person name="Kazmierczak K.M."/>
            <person name="Andrzejewski T.M."/>
            <person name="Davidsen T.M."/>
            <person name="Wayne K.J."/>
            <person name="Tettelin H."/>
            <person name="Glass J.I."/>
            <person name="Rusch D."/>
            <person name="Podicherti R."/>
            <person name="Tsui H.-C.T."/>
            <person name="Winkler M.E."/>
        </authorList>
    </citation>
    <scope>NUCLEOTIDE SEQUENCE</scope>
</reference>
<dbReference type="SUPFAM" id="SSF53213">
    <property type="entry name" value="LigB-like"/>
    <property type="match status" value="1"/>
</dbReference>
<accession>A0A382GCD2</accession>
<evidence type="ECO:0000259" key="1">
    <source>
        <dbReference type="Pfam" id="PF02900"/>
    </source>
</evidence>
<evidence type="ECO:0000313" key="2">
    <source>
        <dbReference type="EMBL" id="SVB72522.1"/>
    </source>
</evidence>
<dbReference type="GO" id="GO:0016702">
    <property type="term" value="F:oxidoreductase activity, acting on single donors with incorporation of molecular oxygen, incorporation of two atoms of oxygen"/>
    <property type="evidence" value="ECO:0007669"/>
    <property type="project" value="UniProtKB-ARBA"/>
</dbReference>
<protein>
    <recommendedName>
        <fullName evidence="1">Extradiol ring-cleavage dioxygenase class III enzyme subunit B domain-containing protein</fullName>
    </recommendedName>
</protein>
<organism evidence="2">
    <name type="scientific">marine metagenome</name>
    <dbReference type="NCBI Taxonomy" id="408172"/>
    <lineage>
        <taxon>unclassified sequences</taxon>
        <taxon>metagenomes</taxon>
        <taxon>ecological metagenomes</taxon>
    </lineage>
</organism>
<dbReference type="InterPro" id="IPR004183">
    <property type="entry name" value="Xdiol_dOase_suB"/>
</dbReference>
<dbReference type="EMBL" id="UINC01054608">
    <property type="protein sequence ID" value="SVB72522.1"/>
    <property type="molecule type" value="Genomic_DNA"/>
</dbReference>
<gene>
    <name evidence="2" type="ORF">METZ01_LOCUS225376</name>
</gene>
<dbReference type="GO" id="GO:0008198">
    <property type="term" value="F:ferrous iron binding"/>
    <property type="evidence" value="ECO:0007669"/>
    <property type="project" value="InterPro"/>
</dbReference>
<dbReference type="Gene3D" id="3.40.830.10">
    <property type="entry name" value="LigB-like"/>
    <property type="match status" value="1"/>
</dbReference>
<name>A0A382GCD2_9ZZZZ</name>
<dbReference type="AlphaFoldDB" id="A0A382GCD2"/>
<feature type="non-terminal residue" evidence="2">
    <location>
        <position position="127"/>
    </location>
</feature>
<proteinExistence type="predicted"/>